<dbReference type="Gramene" id="OGLUM12G09080.1">
    <property type="protein sequence ID" value="OGLUM12G09080.1"/>
    <property type="gene ID" value="OGLUM12G09080"/>
</dbReference>
<reference evidence="4" key="1">
    <citation type="submission" date="2015-04" db="UniProtKB">
        <authorList>
            <consortium name="EnsemblPlants"/>
        </authorList>
    </citation>
    <scope>IDENTIFICATION</scope>
</reference>
<dbReference type="STRING" id="40148.A0A0E0BR21"/>
<dbReference type="AlphaFoldDB" id="A0A0E0BR21"/>
<accession>A0A0E0BR21</accession>
<dbReference type="PANTHER" id="PTHR33115">
    <property type="entry name" value="ARM REPEAT SUPERFAMILY PROTEIN"/>
    <property type="match status" value="1"/>
</dbReference>
<evidence type="ECO:0000313" key="4">
    <source>
        <dbReference type="EnsemblPlants" id="OGLUM12G09080.1"/>
    </source>
</evidence>
<name>A0A0E0BR21_9ORYZ</name>
<evidence type="ECO:0000313" key="5">
    <source>
        <dbReference type="Proteomes" id="UP000026961"/>
    </source>
</evidence>
<evidence type="ECO:0000256" key="3">
    <source>
        <dbReference type="SAM" id="Phobius"/>
    </source>
</evidence>
<feature type="coiled-coil region" evidence="1">
    <location>
        <begin position="803"/>
        <end position="837"/>
    </location>
</feature>
<feature type="compositionally biased region" description="Acidic residues" evidence="2">
    <location>
        <begin position="505"/>
        <end position="516"/>
    </location>
</feature>
<feature type="transmembrane region" description="Helical" evidence="3">
    <location>
        <begin position="280"/>
        <end position="297"/>
    </location>
</feature>
<dbReference type="PANTHER" id="PTHR33115:SF22">
    <property type="entry name" value="OS12G0449900 PROTEIN"/>
    <property type="match status" value="1"/>
</dbReference>
<dbReference type="EnsemblPlants" id="OGLUM12G09080.1">
    <property type="protein sequence ID" value="OGLUM12G09080.1"/>
    <property type="gene ID" value="OGLUM12G09080"/>
</dbReference>
<proteinExistence type="predicted"/>
<feature type="region of interest" description="Disordered" evidence="2">
    <location>
        <begin position="499"/>
        <end position="519"/>
    </location>
</feature>
<sequence length="990" mass="109790">MADNVDDDSQWVEVVMINSYALFMGYLSMAIRGMGFLVVLWTTVILLGGFVSMLEKKDFWSLTVITLAQTTGTDVRDSRTAVTSKSDREGQNNKDEVMGVGDWLTRTFYMSTSNAFVSGTIGNMTESTVTEGRVRARSTEWPELTKVELKLELQCAGLEEVKLDWWHDLDGLLTADGELECGATLNAAPVQGRARCSVGQGLDHRPAAAHSRVFDVFLNEKLTYFRKSFFGLVGTISAMLVKVEKGSFCRMEGVRLMLARVLLVLQLVVLVVILSPLAVFYLFGLLITAGLSLWRLLQRDYGAGEEAANLAPALNVLYSLALVQGALFFYYFTSRLLGRRLANLVAGVYSFSGEGEEEDDGGRASVVEYMRQTRNGCEKDPSSVRGRNLVTFAVTMMKESSSSSSLSSGDYSSGARILDKLLSQAWLREQHELIRQLVGSSTDLMEKLLQTLRCTGTRDRGVREHAARIVAHLAGEIMLARFPQGIRCIYSLLDVTTTTPRNQQQDDDDDDDDDDSAQSSDHYKKLMVQGLVILHKLAAAEHNRRIIINSTQGRQLLSMAMAPVSADLLHRIDHEAWNDIVACSLQLMCRLVTAPGETGDKLRSQVLNDKDAIGTMEILNCDGCNEKRLYILAINILTQLPMAAKNKVVDEASSMSVESRRKFTKLLLLIYTDEEKDAFMRQMAGEALAMLSERSKSDATIILKASDSTLKDLTAMLLDVNSNRGYRICAAEILEHLYIRYTEQDGYLNNLTEAMKDVLPKVLGEIFLVSWTHKEKQPGMTEKGTEGVNFSAQKADIESQDPVACQHEKVKEENEKVKEENEKVKEQDEKVKEQTVDMKLYAALLSLSAAIFQRLVNDDKDLAELTDKIAPGGGTAFSFAGKLKEMVEGNSEQATANCLRMLKITTRMIISLINLNGAKVGADLESLMHSLLKASEKMLELEGFMIFSSSDRTESTNPANILASLVKEAQELLEKKRQAQTTPAPSMETS</sequence>
<keyword evidence="5" id="KW-1185">Reference proteome</keyword>
<feature type="transmembrane region" description="Helical" evidence="3">
    <location>
        <begin position="20"/>
        <end position="47"/>
    </location>
</feature>
<reference evidence="4" key="2">
    <citation type="submission" date="2018-05" db="EMBL/GenBank/DDBJ databases">
        <title>OgluRS3 (Oryza glumaepatula Reference Sequence Version 3).</title>
        <authorList>
            <person name="Zhang J."/>
            <person name="Kudrna D."/>
            <person name="Lee S."/>
            <person name="Talag J."/>
            <person name="Welchert J."/>
            <person name="Wing R.A."/>
        </authorList>
    </citation>
    <scope>NUCLEOTIDE SEQUENCE [LARGE SCALE GENOMIC DNA]</scope>
</reference>
<keyword evidence="3" id="KW-0812">Transmembrane</keyword>
<feature type="transmembrane region" description="Helical" evidence="3">
    <location>
        <begin position="309"/>
        <end position="332"/>
    </location>
</feature>
<dbReference type="SUPFAM" id="SSF48371">
    <property type="entry name" value="ARM repeat"/>
    <property type="match status" value="1"/>
</dbReference>
<keyword evidence="1" id="KW-0175">Coiled coil</keyword>
<organism evidence="4">
    <name type="scientific">Oryza glumipatula</name>
    <dbReference type="NCBI Taxonomy" id="40148"/>
    <lineage>
        <taxon>Eukaryota</taxon>
        <taxon>Viridiplantae</taxon>
        <taxon>Streptophyta</taxon>
        <taxon>Embryophyta</taxon>
        <taxon>Tracheophyta</taxon>
        <taxon>Spermatophyta</taxon>
        <taxon>Magnoliopsida</taxon>
        <taxon>Liliopsida</taxon>
        <taxon>Poales</taxon>
        <taxon>Poaceae</taxon>
        <taxon>BOP clade</taxon>
        <taxon>Oryzoideae</taxon>
        <taxon>Oryzeae</taxon>
        <taxon>Oryzinae</taxon>
        <taxon>Oryza</taxon>
    </lineage>
</organism>
<evidence type="ECO:0000256" key="2">
    <source>
        <dbReference type="SAM" id="MobiDB-lite"/>
    </source>
</evidence>
<protein>
    <submittedName>
        <fullName evidence="4">Uncharacterized protein</fullName>
    </submittedName>
</protein>
<dbReference type="Proteomes" id="UP000026961">
    <property type="component" value="Chromosome 12"/>
</dbReference>
<evidence type="ECO:0000256" key="1">
    <source>
        <dbReference type="SAM" id="Coils"/>
    </source>
</evidence>
<keyword evidence="3" id="KW-1133">Transmembrane helix</keyword>
<feature type="transmembrane region" description="Helical" evidence="3">
    <location>
        <begin position="257"/>
        <end position="274"/>
    </location>
</feature>
<dbReference type="InterPro" id="IPR016024">
    <property type="entry name" value="ARM-type_fold"/>
</dbReference>
<keyword evidence="3" id="KW-0472">Membrane</keyword>